<dbReference type="PROSITE" id="PS51318">
    <property type="entry name" value="TAT"/>
    <property type="match status" value="1"/>
</dbReference>
<dbReference type="Pfam" id="PF05787">
    <property type="entry name" value="PhoX"/>
    <property type="match status" value="2"/>
</dbReference>
<dbReference type="PANTHER" id="PTHR35399:SF4">
    <property type="entry name" value="MEMBRANE PROTEIN"/>
    <property type="match status" value="1"/>
</dbReference>
<accession>A0A2A5ATM8</accession>
<dbReference type="InterPro" id="IPR006311">
    <property type="entry name" value="TAT_signal"/>
</dbReference>
<dbReference type="InterPro" id="IPR008557">
    <property type="entry name" value="PhoX"/>
</dbReference>
<dbReference type="AlphaFoldDB" id="A0A2A5ATM8"/>
<sequence length="398" mass="43252">MTQQNYNRRKFLRMGLTGASFFAAGGLLRHQKLMASEAEQGAFYSLNQIGDLLPPDENGVMLPPGFKSRVVARSGEAPAGLPGYTWHSAPDGGAVFATDDGGWVYVSNSEMRSVSGGVGAIRFNSDAEVVDAYSILKDTTLNCAGGPTPWGTWLSCEEFDLGQVYECDPMGVKPAEIRPMLGTFKHEAVAVDELNQCLYLTEDWPDGGFYRFTPSNPLPDLSRGQLEIASIVETDGASFIEWLAINDPLAEHEKTRKQQPDYAPFAGSEGIAIYDNKTYFTTKHDNRVWCYDNVSQQLTIVYDIATSDTPILKGVDNVVISAAGDVLIAEDGGDMQIVVLTPDARVIPLVQIIGHDNSEITGPAFDPTYQRLYFSSQRGSLGKSAGGITYEISYIGAV</sequence>
<organism evidence="1 2">
    <name type="scientific">SAR86 cluster bacterium</name>
    <dbReference type="NCBI Taxonomy" id="2030880"/>
    <lineage>
        <taxon>Bacteria</taxon>
        <taxon>Pseudomonadati</taxon>
        <taxon>Pseudomonadota</taxon>
        <taxon>Gammaproteobacteria</taxon>
        <taxon>SAR86 cluster</taxon>
    </lineage>
</organism>
<proteinExistence type="predicted"/>
<gene>
    <name evidence="1" type="ORF">COA96_14365</name>
</gene>
<reference evidence="2" key="1">
    <citation type="submission" date="2017-08" db="EMBL/GenBank/DDBJ databases">
        <title>A dynamic microbial community with high functional redundancy inhabits the cold, oxic subseafloor aquifer.</title>
        <authorList>
            <person name="Tully B.J."/>
            <person name="Wheat C.G."/>
            <person name="Glazer B.T."/>
            <person name="Huber J.A."/>
        </authorList>
    </citation>
    <scope>NUCLEOTIDE SEQUENCE [LARGE SCALE GENOMIC DNA]</scope>
</reference>
<dbReference type="Proteomes" id="UP000218327">
    <property type="component" value="Unassembled WGS sequence"/>
</dbReference>
<dbReference type="SUPFAM" id="SSF63825">
    <property type="entry name" value="YWTD domain"/>
    <property type="match status" value="1"/>
</dbReference>
<comment type="caution">
    <text evidence="1">The sequence shown here is derived from an EMBL/GenBank/DDBJ whole genome shotgun (WGS) entry which is preliminary data.</text>
</comment>
<dbReference type="EMBL" id="NVVJ01000060">
    <property type="protein sequence ID" value="PCJ22461.1"/>
    <property type="molecule type" value="Genomic_DNA"/>
</dbReference>
<evidence type="ECO:0000313" key="2">
    <source>
        <dbReference type="Proteomes" id="UP000218327"/>
    </source>
</evidence>
<name>A0A2A5ATM8_9GAMM</name>
<dbReference type="PANTHER" id="PTHR35399">
    <property type="entry name" value="SLR8030 PROTEIN"/>
    <property type="match status" value="1"/>
</dbReference>
<protein>
    <submittedName>
        <fullName evidence="1">Translocation protein TolB</fullName>
    </submittedName>
</protein>
<evidence type="ECO:0000313" key="1">
    <source>
        <dbReference type="EMBL" id="PCJ22461.1"/>
    </source>
</evidence>